<dbReference type="RefSeq" id="WP_190477034.1">
    <property type="nucleotide sequence ID" value="NZ_JACOFT010000001.1"/>
</dbReference>
<gene>
    <name evidence="6" type="ORF">H8K26_02105</name>
</gene>
<evidence type="ECO:0000313" key="6">
    <source>
        <dbReference type="EMBL" id="MBC3810222.1"/>
    </source>
</evidence>
<name>A0ABR6XBU8_9BURK</name>
<dbReference type="SUPFAM" id="SSF55811">
    <property type="entry name" value="Nudix"/>
    <property type="match status" value="1"/>
</dbReference>
<dbReference type="PANTHER" id="PTHR21342">
    <property type="entry name" value="PHOSPHOPANTETHEINE ADENYLYLTRANSFERASE"/>
    <property type="match status" value="1"/>
</dbReference>
<dbReference type="Gene3D" id="3.90.79.10">
    <property type="entry name" value="Nucleoside Triphosphate Pyrophosphohydrolase"/>
    <property type="match status" value="1"/>
</dbReference>
<dbReference type="GO" id="GO:0000309">
    <property type="term" value="F:nicotinamide-nucleotide adenylyltransferase activity"/>
    <property type="evidence" value="ECO:0007669"/>
    <property type="project" value="UniProtKB-EC"/>
</dbReference>
<protein>
    <submittedName>
        <fullName evidence="6">Bifunctional nicotinamide-nucleotide adenylyltransferase/Nudix hydroxylase</fullName>
        <ecNumber evidence="6">2.7.7.1</ecNumber>
        <ecNumber evidence="6">3.6.1.-</ecNumber>
    </submittedName>
</protein>
<keyword evidence="2 6" id="KW-0808">Transferase</keyword>
<dbReference type="PROSITE" id="PS51462">
    <property type="entry name" value="NUDIX"/>
    <property type="match status" value="1"/>
</dbReference>
<dbReference type="Proteomes" id="UP000637632">
    <property type="component" value="Unassembled WGS sequence"/>
</dbReference>
<dbReference type="SUPFAM" id="SSF52374">
    <property type="entry name" value="Nucleotidylyl transferase"/>
    <property type="match status" value="1"/>
</dbReference>
<dbReference type="NCBIfam" id="NF003788">
    <property type="entry name" value="PRK05379.1-5"/>
    <property type="match status" value="1"/>
</dbReference>
<dbReference type="Gene3D" id="3.40.50.620">
    <property type="entry name" value="HUPs"/>
    <property type="match status" value="1"/>
</dbReference>
<keyword evidence="7" id="KW-1185">Reference proteome</keyword>
<evidence type="ECO:0000313" key="7">
    <source>
        <dbReference type="Proteomes" id="UP000637632"/>
    </source>
</evidence>
<accession>A0ABR6XBU8</accession>
<evidence type="ECO:0000256" key="1">
    <source>
        <dbReference type="ARBA" id="ARBA00001946"/>
    </source>
</evidence>
<dbReference type="EC" id="3.6.1.-" evidence="6"/>
<evidence type="ECO:0000256" key="4">
    <source>
        <dbReference type="ARBA" id="ARBA00022801"/>
    </source>
</evidence>
<comment type="caution">
    <text evidence="6">The sequence shown here is derived from an EMBL/GenBank/DDBJ whole genome shotgun (WGS) entry which is preliminary data.</text>
</comment>
<dbReference type="EC" id="2.7.7.1" evidence="6"/>
<keyword evidence="3 6" id="KW-0548">Nucleotidyltransferase</keyword>
<comment type="cofactor">
    <cofactor evidence="1">
        <name>Mg(2+)</name>
        <dbReference type="ChEBI" id="CHEBI:18420"/>
    </cofactor>
</comment>
<reference evidence="6 7" key="1">
    <citation type="submission" date="2020-08" db="EMBL/GenBank/DDBJ databases">
        <title>Novel species isolated from subtropical streams in China.</title>
        <authorList>
            <person name="Lu H."/>
        </authorList>
    </citation>
    <scope>NUCLEOTIDE SEQUENCE [LARGE SCALE GENOMIC DNA]</scope>
    <source>
        <strain evidence="6 7">CCTCC AB 2015119</strain>
    </source>
</reference>
<sequence length="351" mass="39491">MTNNFDVAVLIGRFQPFHQGHASLLALALSNADKVIVVLGSAFCARSVRNPFTWQERAAMISASLSEADQERVSFIPVRDYYNDLRWANAVQNKVTQAIVGRGDEALHIALIGYVKDASSYYLQHFPQWQWIEAERVVTTDATQIRQQLFAAKDMQATLDAVVAFLPLSVKRFISEWVLTPDYAGLVQEHLQLQKYKDAWKAAPYPPVFCTVDAVVKVAGHVLLVQRGGYPGKGLWALPGGFLDQQELLLQGAIRELIEETNLAVSKPELEEALVDVRVFDHPARSQRGRTITHAHFFDLPLATLPEIVAADDAARAAWFPVTELRLMEEQFFDDHFHILDRFLQLIVEGN</sequence>
<dbReference type="PANTHER" id="PTHR21342:SF0">
    <property type="entry name" value="BIFUNCTIONAL NMN ADENYLYLTRANSFERASE_NUDIX HYDROLASE"/>
    <property type="match status" value="1"/>
</dbReference>
<evidence type="ECO:0000256" key="3">
    <source>
        <dbReference type="ARBA" id="ARBA00022695"/>
    </source>
</evidence>
<dbReference type="InterPro" id="IPR015797">
    <property type="entry name" value="NUDIX_hydrolase-like_dom_sf"/>
</dbReference>
<dbReference type="CDD" id="cd18873">
    <property type="entry name" value="NUDIX_NadM_like"/>
    <property type="match status" value="1"/>
</dbReference>
<dbReference type="InterPro" id="IPR020084">
    <property type="entry name" value="NUDIX_hydrolase_CS"/>
</dbReference>
<dbReference type="InterPro" id="IPR000086">
    <property type="entry name" value="NUDIX_hydrolase_dom"/>
</dbReference>
<dbReference type="Pfam" id="PF01467">
    <property type="entry name" value="CTP_transf_like"/>
    <property type="match status" value="1"/>
</dbReference>
<feature type="domain" description="Nudix hydrolase" evidence="5">
    <location>
        <begin position="204"/>
        <end position="343"/>
    </location>
</feature>
<dbReference type="EMBL" id="JACOFT010000001">
    <property type="protein sequence ID" value="MBC3810222.1"/>
    <property type="molecule type" value="Genomic_DNA"/>
</dbReference>
<dbReference type="InterPro" id="IPR014729">
    <property type="entry name" value="Rossmann-like_a/b/a_fold"/>
</dbReference>
<dbReference type="InterPro" id="IPR004821">
    <property type="entry name" value="Cyt_trans-like"/>
</dbReference>
<keyword evidence="4 6" id="KW-0378">Hydrolase</keyword>
<dbReference type="NCBIfam" id="TIGR00125">
    <property type="entry name" value="cyt_tran_rel"/>
    <property type="match status" value="1"/>
</dbReference>
<proteinExistence type="predicted"/>
<evidence type="ECO:0000256" key="2">
    <source>
        <dbReference type="ARBA" id="ARBA00022679"/>
    </source>
</evidence>
<organism evidence="6 7">
    <name type="scientific">Undibacterium aquatile</name>
    <dbReference type="NCBI Taxonomy" id="1537398"/>
    <lineage>
        <taxon>Bacteria</taxon>
        <taxon>Pseudomonadati</taxon>
        <taxon>Pseudomonadota</taxon>
        <taxon>Betaproteobacteria</taxon>
        <taxon>Burkholderiales</taxon>
        <taxon>Oxalobacteraceae</taxon>
        <taxon>Undibacterium</taxon>
    </lineage>
</organism>
<evidence type="ECO:0000259" key="5">
    <source>
        <dbReference type="PROSITE" id="PS51462"/>
    </source>
</evidence>
<dbReference type="Pfam" id="PF00293">
    <property type="entry name" value="NUDIX"/>
    <property type="match status" value="1"/>
</dbReference>
<dbReference type="PROSITE" id="PS00893">
    <property type="entry name" value="NUDIX_BOX"/>
    <property type="match status" value="1"/>
</dbReference>
<dbReference type="GO" id="GO:0016787">
    <property type="term" value="F:hydrolase activity"/>
    <property type="evidence" value="ECO:0007669"/>
    <property type="project" value="UniProtKB-KW"/>
</dbReference>